<dbReference type="GO" id="GO:0055085">
    <property type="term" value="P:transmembrane transport"/>
    <property type="evidence" value="ECO:0007669"/>
    <property type="project" value="InterPro"/>
</dbReference>
<dbReference type="GeneID" id="31742633"/>
<dbReference type="Gene3D" id="3.40.190.10">
    <property type="entry name" value="Periplasmic binding protein-like II"/>
    <property type="match status" value="1"/>
</dbReference>
<feature type="signal peptide" evidence="6">
    <location>
        <begin position="1"/>
        <end position="21"/>
    </location>
</feature>
<protein>
    <submittedName>
        <fullName evidence="7">Extracellular solute-binding protein</fullName>
    </submittedName>
</protein>
<dbReference type="RefSeq" id="WP_006585052.1">
    <property type="nucleotide sequence ID" value="NZ_CATOUW010000001.1"/>
</dbReference>
<dbReference type="InterPro" id="IPR006059">
    <property type="entry name" value="SBP"/>
</dbReference>
<evidence type="ECO:0000313" key="8">
    <source>
        <dbReference type="EMBL" id="MEL0564348.1"/>
    </source>
</evidence>
<proteinExistence type="inferred from homology"/>
<reference evidence="7 9" key="1">
    <citation type="submission" date="2019-09" db="EMBL/GenBank/DDBJ databases">
        <title>Draft genome sequence assemblies of isolates from the urinary tract.</title>
        <authorList>
            <person name="Mores C.R."/>
            <person name="Putonti C."/>
            <person name="Wolfe A.J."/>
        </authorList>
    </citation>
    <scope>NUCLEOTIDE SEQUENCE [LARGE SCALE GENOMIC DNA]</scope>
    <source>
        <strain evidence="7 9">UMB246</strain>
    </source>
</reference>
<evidence type="ECO:0000256" key="2">
    <source>
        <dbReference type="ARBA" id="ARBA00008520"/>
    </source>
</evidence>
<dbReference type="PANTHER" id="PTHR43649:SF31">
    <property type="entry name" value="SN-GLYCEROL-3-PHOSPHATE-BINDING PERIPLASMIC PROTEIN UGPB"/>
    <property type="match status" value="1"/>
</dbReference>
<keyword evidence="5" id="KW-0574">Periplasm</keyword>
<name>A0A5N1IEN0_LACJE</name>
<dbReference type="EMBL" id="VYWW01000003">
    <property type="protein sequence ID" value="KAA9324103.1"/>
    <property type="molecule type" value="Genomic_DNA"/>
</dbReference>
<dbReference type="KEGG" id="lje:BUE77_02815"/>
<evidence type="ECO:0000256" key="1">
    <source>
        <dbReference type="ARBA" id="ARBA00004196"/>
    </source>
</evidence>
<comment type="similarity">
    <text evidence="2">Belongs to the bacterial solute-binding protein 1 family.</text>
</comment>
<evidence type="ECO:0000256" key="4">
    <source>
        <dbReference type="ARBA" id="ARBA00022729"/>
    </source>
</evidence>
<dbReference type="InterPro" id="IPR006061">
    <property type="entry name" value="SBP_1_CS"/>
</dbReference>
<gene>
    <name evidence="8" type="ORF">AAC431_00210</name>
    <name evidence="7" type="ORF">F6H94_01105</name>
</gene>
<comment type="caution">
    <text evidence="7">The sequence shown here is derived from an EMBL/GenBank/DDBJ whole genome shotgun (WGS) entry which is preliminary data.</text>
</comment>
<accession>A0A5N1IEN0</accession>
<evidence type="ECO:0000313" key="10">
    <source>
        <dbReference type="Proteomes" id="UP001385848"/>
    </source>
</evidence>
<evidence type="ECO:0000313" key="7">
    <source>
        <dbReference type="EMBL" id="KAA9324103.1"/>
    </source>
</evidence>
<dbReference type="EMBL" id="JBBVUL010000001">
    <property type="protein sequence ID" value="MEL0564348.1"/>
    <property type="molecule type" value="Genomic_DNA"/>
</dbReference>
<dbReference type="GO" id="GO:0030313">
    <property type="term" value="C:cell envelope"/>
    <property type="evidence" value="ECO:0007669"/>
    <property type="project" value="UniProtKB-SubCell"/>
</dbReference>
<evidence type="ECO:0000313" key="9">
    <source>
        <dbReference type="Proteomes" id="UP000327236"/>
    </source>
</evidence>
<comment type="subcellular location">
    <subcellularLocation>
        <location evidence="1">Cell envelope</location>
    </subcellularLocation>
</comment>
<feature type="chain" id="PRO_5039188758" evidence="6">
    <location>
        <begin position="22"/>
        <end position="431"/>
    </location>
</feature>
<dbReference type="Proteomes" id="UP000327236">
    <property type="component" value="Unassembled WGS sequence"/>
</dbReference>
<dbReference type="OrthoDB" id="9795467at2"/>
<keyword evidence="3" id="KW-0813">Transport</keyword>
<dbReference type="PROSITE" id="PS01037">
    <property type="entry name" value="SBP_BACTERIAL_1"/>
    <property type="match status" value="1"/>
</dbReference>
<dbReference type="PANTHER" id="PTHR43649">
    <property type="entry name" value="ARABINOSE-BINDING PROTEIN-RELATED"/>
    <property type="match status" value="1"/>
</dbReference>
<sequence>MKFKNKVALAAMLGVSLLATACSTGSKTPTSSSTIPTKVTKKTTITFWYSLTGTSKATLENLTKEFEKKNPNIKVQLQSQGGNLGDLQSKLVSSLQSPKNLPTITQAYPGWLYSAAQNKMLVNLTPYVNNKEIGWGSYSNSKIKSALWDGAKINGTQYGVPFNKSVEVLFYNKTILDKYGVKVPKTMAELKKASQEIYEKSEHKVKGVGFDSLNNYYMLAMKEKGIDFTKKLNFASSESKAVINYYADGVKDGYFMMAGTEKYMSTPFSSEKVAMFVGSTANEAYVKSGLTQGNEYGIAARPSSINVQQGTDIYMFSKATKLQRTAAFKYLKFLTSTASQATWANKTGYMPVNTDVLDSASYKASKNSKVPAILEATTKKLYYLPITKNSESAYDQINANMQTILANAGKKKSWNSDITTGQSKLIAAWKQ</sequence>
<evidence type="ECO:0000256" key="3">
    <source>
        <dbReference type="ARBA" id="ARBA00022448"/>
    </source>
</evidence>
<dbReference type="AlphaFoldDB" id="A0A5N1IEN0"/>
<organism evidence="7 9">
    <name type="scientific">Lactobacillus jensenii</name>
    <dbReference type="NCBI Taxonomy" id="109790"/>
    <lineage>
        <taxon>Bacteria</taxon>
        <taxon>Bacillati</taxon>
        <taxon>Bacillota</taxon>
        <taxon>Bacilli</taxon>
        <taxon>Lactobacillales</taxon>
        <taxon>Lactobacillaceae</taxon>
        <taxon>Lactobacillus</taxon>
    </lineage>
</organism>
<keyword evidence="4 6" id="KW-0732">Signal</keyword>
<keyword evidence="10" id="KW-1185">Reference proteome</keyword>
<dbReference type="PROSITE" id="PS51257">
    <property type="entry name" value="PROKAR_LIPOPROTEIN"/>
    <property type="match status" value="1"/>
</dbReference>
<dbReference type="SUPFAM" id="SSF53850">
    <property type="entry name" value="Periplasmic binding protein-like II"/>
    <property type="match status" value="1"/>
</dbReference>
<dbReference type="InterPro" id="IPR050490">
    <property type="entry name" value="Bact_solute-bd_prot1"/>
</dbReference>
<dbReference type="Pfam" id="PF13416">
    <property type="entry name" value="SBP_bac_8"/>
    <property type="match status" value="1"/>
</dbReference>
<evidence type="ECO:0000256" key="5">
    <source>
        <dbReference type="ARBA" id="ARBA00022764"/>
    </source>
</evidence>
<reference evidence="8 10" key="2">
    <citation type="submission" date="2024-04" db="EMBL/GenBank/DDBJ databases">
        <title>Three lactobacilli isolated from voided urine samples from females with type 2 diabetes.</title>
        <authorList>
            <person name="Kula A."/>
            <person name="Stegman N."/>
            <person name="Putonti C."/>
        </authorList>
    </citation>
    <scope>NUCLEOTIDE SEQUENCE [LARGE SCALE GENOMIC DNA]</scope>
    <source>
        <strain evidence="8 10">1855</strain>
    </source>
</reference>
<evidence type="ECO:0000256" key="6">
    <source>
        <dbReference type="SAM" id="SignalP"/>
    </source>
</evidence>
<dbReference type="Proteomes" id="UP001385848">
    <property type="component" value="Unassembled WGS sequence"/>
</dbReference>